<evidence type="ECO:0000256" key="4">
    <source>
        <dbReference type="ARBA" id="ARBA00023242"/>
    </source>
</evidence>
<dbReference type="InterPro" id="IPR038437">
    <property type="entry name" value="GINS_Psf3_sf"/>
</dbReference>
<organism evidence="7 8">
    <name type="scientific">Cryptosporidium muris (strain RN66)</name>
    <dbReference type="NCBI Taxonomy" id="441375"/>
    <lineage>
        <taxon>Eukaryota</taxon>
        <taxon>Sar</taxon>
        <taxon>Alveolata</taxon>
        <taxon>Apicomplexa</taxon>
        <taxon>Conoidasida</taxon>
        <taxon>Coccidia</taxon>
        <taxon>Eucoccidiorida</taxon>
        <taxon>Eimeriorina</taxon>
        <taxon>Cryptosporidiidae</taxon>
        <taxon>Cryptosporidium</taxon>
    </lineage>
</organism>
<dbReference type="InterPro" id="IPR021151">
    <property type="entry name" value="GINS_A"/>
</dbReference>
<dbReference type="STRING" id="441375.B6AFL9"/>
<keyword evidence="3" id="KW-0235">DNA replication</keyword>
<sequence>MMNEEDDNIYNLLTEYRERLKDNFLSIYLWNVDFILMNEVSIPCRLLITQKECGFLSGELYSQGVNEVNSGEILSLPLWLAKDLYSRGFIDINYPDFLSPKMMNALKTDPCSIDLAQISPYFFEVGIELSKIFKDEVFLKALFEAFKTRLEQLYLFTQCSNHCSINQVTLFRGNTDYMGIFLNTLTSCEKGILEECSFYQEDMDCRFYCVRKAM</sequence>
<dbReference type="Proteomes" id="UP000001460">
    <property type="component" value="Unassembled WGS sequence"/>
</dbReference>
<dbReference type="EMBL" id="DS989731">
    <property type="protein sequence ID" value="EEA07010.1"/>
    <property type="molecule type" value="Genomic_DNA"/>
</dbReference>
<dbReference type="SUPFAM" id="SSF158573">
    <property type="entry name" value="GINS helical bundle-like"/>
    <property type="match status" value="1"/>
</dbReference>
<dbReference type="GO" id="GO:1902975">
    <property type="term" value="P:mitotic DNA replication initiation"/>
    <property type="evidence" value="ECO:0007669"/>
    <property type="project" value="TreeGrafter"/>
</dbReference>
<evidence type="ECO:0000256" key="2">
    <source>
        <dbReference type="ARBA" id="ARBA00006343"/>
    </source>
</evidence>
<dbReference type="AlphaFoldDB" id="B6AFL9"/>
<proteinExistence type="inferred from homology"/>
<name>B6AFL9_CRYMR</name>
<dbReference type="PANTHER" id="PTHR22768:SF0">
    <property type="entry name" value="DNA REPLICATION COMPLEX GINS PROTEIN PSF3"/>
    <property type="match status" value="1"/>
</dbReference>
<feature type="domain" description="GINS subunit" evidence="5">
    <location>
        <begin position="98"/>
        <end position="193"/>
    </location>
</feature>
<accession>B6AFL9</accession>
<evidence type="ECO:0000259" key="6">
    <source>
        <dbReference type="Pfam" id="PF22466"/>
    </source>
</evidence>
<gene>
    <name evidence="7" type="ORF">CMU_033950</name>
</gene>
<dbReference type="GeneID" id="6996389"/>
<dbReference type="InterPro" id="IPR055221">
    <property type="entry name" value="PSF3_N"/>
</dbReference>
<reference evidence="7" key="1">
    <citation type="submission" date="2008-06" db="EMBL/GenBank/DDBJ databases">
        <authorList>
            <person name="Lorenzi H."/>
            <person name="Inman J."/>
            <person name="Miller J."/>
            <person name="Schobel S."/>
            <person name="Amedeo P."/>
            <person name="Caler E.V."/>
            <person name="da Silva J."/>
        </authorList>
    </citation>
    <scope>NUCLEOTIDE SEQUENCE [LARGE SCALE GENOMIC DNA]</scope>
    <source>
        <strain evidence="7">RN66</strain>
    </source>
</reference>
<dbReference type="RefSeq" id="XP_002141359.1">
    <property type="nucleotide sequence ID" value="XM_002141323.1"/>
</dbReference>
<keyword evidence="4" id="KW-0539">Nucleus</keyword>
<comment type="similarity">
    <text evidence="2">Belongs to the GINS3/PSF3 family.</text>
</comment>
<evidence type="ECO:0000313" key="8">
    <source>
        <dbReference type="Proteomes" id="UP000001460"/>
    </source>
</evidence>
<dbReference type="Pfam" id="PF05916">
    <property type="entry name" value="Sld5"/>
    <property type="match status" value="1"/>
</dbReference>
<dbReference type="OrthoDB" id="10251744at2759"/>
<dbReference type="CDD" id="cd21693">
    <property type="entry name" value="GINS_B_Psf3"/>
    <property type="match status" value="1"/>
</dbReference>
<comment type="subcellular location">
    <subcellularLocation>
        <location evidence="1">Nucleus</location>
    </subcellularLocation>
</comment>
<dbReference type="GO" id="GO:0000811">
    <property type="term" value="C:GINS complex"/>
    <property type="evidence" value="ECO:0007669"/>
    <property type="project" value="TreeGrafter"/>
</dbReference>
<dbReference type="Gene3D" id="1.20.58.2050">
    <property type="match status" value="1"/>
</dbReference>
<keyword evidence="8" id="KW-1185">Reference proteome</keyword>
<dbReference type="Pfam" id="PF22466">
    <property type="entry name" value="PSF3_N"/>
    <property type="match status" value="1"/>
</dbReference>
<dbReference type="PANTHER" id="PTHR22768">
    <property type="entry name" value="DNA REPLICATION COMPLEX GINS PROTEIN PSF3"/>
    <property type="match status" value="1"/>
</dbReference>
<dbReference type="VEuPathDB" id="CryptoDB:CMU_033950"/>
<dbReference type="InterPro" id="IPR010492">
    <property type="entry name" value="GINS_Psf3"/>
</dbReference>
<dbReference type="CDD" id="cd11713">
    <property type="entry name" value="GINS_A_psf3"/>
    <property type="match status" value="1"/>
</dbReference>
<evidence type="ECO:0000313" key="7">
    <source>
        <dbReference type="EMBL" id="EEA07010.1"/>
    </source>
</evidence>
<protein>
    <submittedName>
        <fullName evidence="7">Uncharacterized protein</fullName>
    </submittedName>
</protein>
<dbReference type="eggNOG" id="KOG1106">
    <property type="taxonomic scope" value="Eukaryota"/>
</dbReference>
<evidence type="ECO:0000259" key="5">
    <source>
        <dbReference type="Pfam" id="PF05916"/>
    </source>
</evidence>
<feature type="domain" description="DNA replication complex GINS protein PSF3 N-terminal" evidence="6">
    <location>
        <begin position="30"/>
        <end position="85"/>
    </location>
</feature>
<evidence type="ECO:0000256" key="3">
    <source>
        <dbReference type="ARBA" id="ARBA00022705"/>
    </source>
</evidence>
<evidence type="ECO:0000256" key="1">
    <source>
        <dbReference type="ARBA" id="ARBA00004123"/>
    </source>
</evidence>
<dbReference type="SUPFAM" id="SSF160059">
    <property type="entry name" value="PriA/YqbF domain"/>
    <property type="match status" value="1"/>
</dbReference>
<dbReference type="InterPro" id="IPR036224">
    <property type="entry name" value="GINS_bundle-like_dom_sf"/>
</dbReference>